<dbReference type="EMBL" id="LNYV01000004">
    <property type="protein sequence ID" value="KTD59825.1"/>
    <property type="molecule type" value="Genomic_DNA"/>
</dbReference>
<protein>
    <submittedName>
        <fullName evidence="1">Uncharacterized protein</fullName>
    </submittedName>
</protein>
<dbReference type="STRING" id="28087.Lsai_0469"/>
<comment type="caution">
    <text evidence="1">The sequence shown here is derived from an EMBL/GenBank/DDBJ whole genome shotgun (WGS) entry which is preliminary data.</text>
</comment>
<accession>A0A0W0YSF7</accession>
<proteinExistence type="predicted"/>
<sequence length="55" mass="6646">MRPESRGYQFLERSSAHKIKLKMILIYFLRDVEIRKDSLSQWQCLGSAEKWTSHF</sequence>
<dbReference type="Proteomes" id="UP000054621">
    <property type="component" value="Unassembled WGS sequence"/>
</dbReference>
<evidence type="ECO:0000313" key="2">
    <source>
        <dbReference type="Proteomes" id="UP000054621"/>
    </source>
</evidence>
<dbReference type="PATRIC" id="fig|28087.4.peg.492"/>
<organism evidence="1 2">
    <name type="scientific">Legionella sainthelensi</name>
    <dbReference type="NCBI Taxonomy" id="28087"/>
    <lineage>
        <taxon>Bacteria</taxon>
        <taxon>Pseudomonadati</taxon>
        <taxon>Pseudomonadota</taxon>
        <taxon>Gammaproteobacteria</taxon>
        <taxon>Legionellales</taxon>
        <taxon>Legionellaceae</taxon>
        <taxon>Legionella</taxon>
    </lineage>
</organism>
<dbReference type="RefSeq" id="WP_155833961.1">
    <property type="nucleotide sequence ID" value="NZ_CAAAJE010000003.1"/>
</dbReference>
<dbReference type="AlphaFoldDB" id="A0A0W0YSF7"/>
<gene>
    <name evidence="1" type="ORF">Lsai_0469</name>
</gene>
<name>A0A0W0YSF7_9GAMM</name>
<evidence type="ECO:0000313" key="1">
    <source>
        <dbReference type="EMBL" id="KTD59825.1"/>
    </source>
</evidence>
<reference evidence="1 2" key="1">
    <citation type="submission" date="2015-11" db="EMBL/GenBank/DDBJ databases">
        <title>Genomic analysis of 38 Legionella species identifies large and diverse effector repertoires.</title>
        <authorList>
            <person name="Burstein D."/>
            <person name="Amaro F."/>
            <person name="Zusman T."/>
            <person name="Lifshitz Z."/>
            <person name="Cohen O."/>
            <person name="Gilbert J.A."/>
            <person name="Pupko T."/>
            <person name="Shuman H.A."/>
            <person name="Segal G."/>
        </authorList>
    </citation>
    <scope>NUCLEOTIDE SEQUENCE [LARGE SCALE GENOMIC DNA]</scope>
    <source>
        <strain evidence="1 2">Mt.St.Helens-4</strain>
    </source>
</reference>